<name>A0A8J7HFQ6_9CYAN</name>
<accession>A0A8J7HFQ6</accession>
<dbReference type="RefSeq" id="WP_214438380.1">
    <property type="nucleotide sequence ID" value="NZ_JAECZB010000010.1"/>
</dbReference>
<organism evidence="2 3">
    <name type="scientific">Atlanticothrix silvestris CENA357</name>
    <dbReference type="NCBI Taxonomy" id="1725252"/>
    <lineage>
        <taxon>Bacteria</taxon>
        <taxon>Bacillati</taxon>
        <taxon>Cyanobacteriota</taxon>
        <taxon>Cyanophyceae</taxon>
        <taxon>Nostocales</taxon>
        <taxon>Nodulariaceae</taxon>
        <taxon>Atlanticothrix</taxon>
        <taxon>Atlanticothrix silvestris</taxon>
    </lineage>
</organism>
<sequence length="70" mass="7961">MEPTSAQNFGNTKRQKASSHSPKLEGFSLPNFSEPVRVRNKRPPQSKIRILKGVEAHYKTYPKVKIPKSL</sequence>
<gene>
    <name evidence="2" type="ORF">I8751_06690</name>
</gene>
<evidence type="ECO:0000313" key="3">
    <source>
        <dbReference type="Proteomes" id="UP000599391"/>
    </source>
</evidence>
<reference evidence="2 3" key="1">
    <citation type="journal article" date="2021" name="Int. J. Syst. Evol. Microbiol.">
        <title>Amazonocrinis nigriterrae gen. nov., sp. nov., Atlanticothrix silvestris gen. nov., sp. nov. and Dendronalium phyllosphericum gen. nov., sp. nov., nostocacean cyanobacteria from Brazilian environments.</title>
        <authorList>
            <person name="Alvarenga D.O."/>
            <person name="Andreote A.P.D."/>
            <person name="Branco L.H.Z."/>
            <person name="Delbaje E."/>
            <person name="Cruz R.B."/>
            <person name="Varani A.M."/>
            <person name="Fiore M.F."/>
        </authorList>
    </citation>
    <scope>NUCLEOTIDE SEQUENCE [LARGE SCALE GENOMIC DNA]</scope>
    <source>
        <strain evidence="2 3">CENA357</strain>
    </source>
</reference>
<dbReference type="Proteomes" id="UP000599391">
    <property type="component" value="Unassembled WGS sequence"/>
</dbReference>
<evidence type="ECO:0000313" key="2">
    <source>
        <dbReference type="EMBL" id="MBH8552064.1"/>
    </source>
</evidence>
<keyword evidence="3" id="KW-1185">Reference proteome</keyword>
<dbReference type="EMBL" id="JAECZB010000010">
    <property type="protein sequence ID" value="MBH8552064.1"/>
    <property type="molecule type" value="Genomic_DNA"/>
</dbReference>
<comment type="caution">
    <text evidence="2">The sequence shown here is derived from an EMBL/GenBank/DDBJ whole genome shotgun (WGS) entry which is preliminary data.</text>
</comment>
<feature type="region of interest" description="Disordered" evidence="1">
    <location>
        <begin position="1"/>
        <end position="45"/>
    </location>
</feature>
<proteinExistence type="predicted"/>
<feature type="compositionally biased region" description="Polar residues" evidence="1">
    <location>
        <begin position="1"/>
        <end position="12"/>
    </location>
</feature>
<protein>
    <submittedName>
        <fullName evidence="2">Uncharacterized protein</fullName>
    </submittedName>
</protein>
<evidence type="ECO:0000256" key="1">
    <source>
        <dbReference type="SAM" id="MobiDB-lite"/>
    </source>
</evidence>
<dbReference type="AlphaFoldDB" id="A0A8J7HFQ6"/>